<name>A0A4U7J4E0_9FIRM</name>
<proteinExistence type="predicted"/>
<dbReference type="RefSeq" id="WP_137699294.1">
    <property type="nucleotide sequence ID" value="NZ_CP061336.1"/>
</dbReference>
<dbReference type="OrthoDB" id="2081627at2"/>
<evidence type="ECO:0000313" key="2">
    <source>
        <dbReference type="EMBL" id="QNU67244.1"/>
    </source>
</evidence>
<evidence type="ECO:0000313" key="1">
    <source>
        <dbReference type="EMBL" id="QNU66934.1"/>
    </source>
</evidence>
<dbReference type="Proteomes" id="UP000306409">
    <property type="component" value="Chromosome"/>
</dbReference>
<sequence length="140" mass="15675">MKKVISFGSCRFCGQNSLHDKEDFETIEQANECATLHCNCAEATKYQFQKKAEENRRQAIKRAEEQIENLFGGGSASYGLLPVENIIKELILNSAIMIYDGLLKDVSVNITSCLKVKISKSTKGKLTFMRSDAAVFKQEV</sequence>
<keyword evidence="3" id="KW-1185">Reference proteome</keyword>
<accession>A0A4U7J4E0</accession>
<dbReference type="EMBL" id="CP061336">
    <property type="protein sequence ID" value="QNU66934.1"/>
    <property type="molecule type" value="Genomic_DNA"/>
</dbReference>
<reference evidence="1 3" key="1">
    <citation type="submission" date="2020-09" db="EMBL/GenBank/DDBJ databases">
        <title>Characterization and genome sequencing of Ruminiclostridium sp. nov. MA18.</title>
        <authorList>
            <person name="Rettenmaier R."/>
            <person name="Kowollik M.-L."/>
            <person name="Liebl W."/>
            <person name="Zverlov V."/>
        </authorList>
    </citation>
    <scope>NUCLEOTIDE SEQUENCE [LARGE SCALE GENOMIC DNA]</scope>
    <source>
        <strain evidence="1 3">MA18</strain>
    </source>
</reference>
<organism evidence="1 3">
    <name type="scientific">Ruminiclostridium herbifermentans</name>
    <dbReference type="NCBI Taxonomy" id="2488810"/>
    <lineage>
        <taxon>Bacteria</taxon>
        <taxon>Bacillati</taxon>
        <taxon>Bacillota</taxon>
        <taxon>Clostridia</taxon>
        <taxon>Eubacteriales</taxon>
        <taxon>Oscillospiraceae</taxon>
        <taxon>Ruminiclostridium</taxon>
    </lineage>
</organism>
<protein>
    <submittedName>
        <fullName evidence="1">Uncharacterized protein</fullName>
    </submittedName>
</protein>
<dbReference type="AlphaFoldDB" id="A0A4U7J4E0"/>
<dbReference type="EMBL" id="CP061336">
    <property type="protein sequence ID" value="QNU67244.1"/>
    <property type="molecule type" value="Genomic_DNA"/>
</dbReference>
<gene>
    <name evidence="2" type="ORF">EHE19_001470</name>
    <name evidence="1" type="ORF">EHE19_019260</name>
</gene>
<evidence type="ECO:0000313" key="3">
    <source>
        <dbReference type="Proteomes" id="UP000306409"/>
    </source>
</evidence>
<dbReference type="KEGG" id="rher:EHE19_019260"/>
<dbReference type="KEGG" id="rher:EHE19_001470"/>